<keyword evidence="7" id="KW-0479">Metal-binding</keyword>
<comment type="caution">
    <text evidence="7">Lacks conserved residue(s) required for the propagation of feature annotation.</text>
</comment>
<dbReference type="SUPFAM" id="SSF52540">
    <property type="entry name" value="P-loop containing nucleoside triphosphate hydrolases"/>
    <property type="match status" value="1"/>
</dbReference>
<keyword evidence="5 7" id="KW-0067">ATP-binding</keyword>
<feature type="binding site" evidence="7">
    <location>
        <position position="15"/>
    </location>
    <ligand>
        <name>Mg(2+)</name>
        <dbReference type="ChEBI" id="CHEBI:18420"/>
    </ligand>
</feature>
<protein>
    <recommendedName>
        <fullName evidence="7">Shikimate kinase</fullName>
        <shortName evidence="7">SK</shortName>
        <ecNumber evidence="7">2.7.1.71</ecNumber>
    </recommendedName>
</protein>
<dbReference type="InterPro" id="IPR027417">
    <property type="entry name" value="P-loop_NTPase"/>
</dbReference>
<comment type="subunit">
    <text evidence="7">Monomer.</text>
</comment>
<sequence>MKAIYLTGFMGAGKTTIGEALAERLALPVRDTDKEIERTTGLTIKQIFEEHGEQYFRDLETEILKNLPKDNIIITTGGGIVIRNENRIYMKESGVIILLHADLDVIYDRIHHDSNRPIANKKSKEELVTLYLSRESYYEDCTRKINTDNKSIDDITEEIIQSLKN</sequence>
<feature type="binding site" evidence="7">
    <location>
        <position position="78"/>
    </location>
    <ligand>
        <name>substrate</name>
    </ligand>
</feature>
<dbReference type="Gene3D" id="3.40.50.300">
    <property type="entry name" value="P-loop containing nucleotide triphosphate hydrolases"/>
    <property type="match status" value="1"/>
</dbReference>
<keyword evidence="7" id="KW-0460">Magnesium</keyword>
<feature type="binding site" evidence="7">
    <location>
        <position position="134"/>
    </location>
    <ligand>
        <name>substrate</name>
    </ligand>
</feature>
<dbReference type="PANTHER" id="PTHR21087:SF16">
    <property type="entry name" value="SHIKIMATE KINASE 1, CHLOROPLASTIC"/>
    <property type="match status" value="1"/>
</dbReference>
<comment type="cofactor">
    <cofactor evidence="7">
        <name>Mg(2+)</name>
        <dbReference type="ChEBI" id="CHEBI:18420"/>
    </cofactor>
    <text evidence="7">Binds 1 Mg(2+) ion per subunit.</text>
</comment>
<organism evidence="8 9">
    <name type="scientific">Metabacillus malikii</name>
    <dbReference type="NCBI Taxonomy" id="1504265"/>
    <lineage>
        <taxon>Bacteria</taxon>
        <taxon>Bacillati</taxon>
        <taxon>Bacillota</taxon>
        <taxon>Bacilli</taxon>
        <taxon>Bacillales</taxon>
        <taxon>Bacillaceae</taxon>
        <taxon>Metabacillus</taxon>
    </lineage>
</organism>
<keyword evidence="7" id="KW-0963">Cytoplasm</keyword>
<feature type="binding site" evidence="7">
    <location>
        <begin position="11"/>
        <end position="16"/>
    </location>
    <ligand>
        <name>ATP</name>
        <dbReference type="ChEBI" id="CHEBI:30616"/>
    </ligand>
</feature>
<dbReference type="PRINTS" id="PR01100">
    <property type="entry name" value="SHIKIMTKNASE"/>
</dbReference>
<dbReference type="Proteomes" id="UP001234495">
    <property type="component" value="Unassembled WGS sequence"/>
</dbReference>
<comment type="caution">
    <text evidence="8">The sequence shown here is derived from an EMBL/GenBank/DDBJ whole genome shotgun (WGS) entry which is preliminary data.</text>
</comment>
<dbReference type="InterPro" id="IPR031322">
    <property type="entry name" value="Shikimate/glucono_kinase"/>
</dbReference>
<evidence type="ECO:0000256" key="1">
    <source>
        <dbReference type="ARBA" id="ARBA00022605"/>
    </source>
</evidence>
<dbReference type="EMBL" id="JAUSUD010000016">
    <property type="protein sequence ID" value="MDQ0231961.1"/>
    <property type="molecule type" value="Genomic_DNA"/>
</dbReference>
<keyword evidence="1 7" id="KW-0028">Amino-acid biosynthesis</keyword>
<feature type="binding site" evidence="7">
    <location>
        <position position="57"/>
    </location>
    <ligand>
        <name>substrate</name>
    </ligand>
</feature>
<dbReference type="Pfam" id="PF01202">
    <property type="entry name" value="SKI"/>
    <property type="match status" value="1"/>
</dbReference>
<dbReference type="HAMAP" id="MF_00109">
    <property type="entry name" value="Shikimate_kinase"/>
    <property type="match status" value="1"/>
</dbReference>
<name>A0ABT9ZI52_9BACI</name>
<evidence type="ECO:0000256" key="5">
    <source>
        <dbReference type="ARBA" id="ARBA00022840"/>
    </source>
</evidence>
<comment type="pathway">
    <text evidence="7">Metabolic intermediate biosynthesis; chorismate biosynthesis; chorismate from D-erythrose 4-phosphate and phosphoenolpyruvate: step 5/7.</text>
</comment>
<keyword evidence="4 7" id="KW-0418">Kinase</keyword>
<dbReference type="InterPro" id="IPR000623">
    <property type="entry name" value="Shikimate_kinase/TSH1"/>
</dbReference>
<evidence type="ECO:0000256" key="4">
    <source>
        <dbReference type="ARBA" id="ARBA00022777"/>
    </source>
</evidence>
<dbReference type="EC" id="2.7.1.71" evidence="7"/>
<proteinExistence type="inferred from homology"/>
<evidence type="ECO:0000256" key="6">
    <source>
        <dbReference type="ARBA" id="ARBA00023141"/>
    </source>
</evidence>
<evidence type="ECO:0000256" key="3">
    <source>
        <dbReference type="ARBA" id="ARBA00022741"/>
    </source>
</evidence>
<evidence type="ECO:0000256" key="7">
    <source>
        <dbReference type="HAMAP-Rule" id="MF_00109"/>
    </source>
</evidence>
<keyword evidence="3 7" id="KW-0547">Nucleotide-binding</keyword>
<evidence type="ECO:0000256" key="2">
    <source>
        <dbReference type="ARBA" id="ARBA00022679"/>
    </source>
</evidence>
<comment type="similarity">
    <text evidence="7">Belongs to the shikimate kinase family.</text>
</comment>
<evidence type="ECO:0000313" key="9">
    <source>
        <dbReference type="Proteomes" id="UP001234495"/>
    </source>
</evidence>
<comment type="subcellular location">
    <subcellularLocation>
        <location evidence="7">Cytoplasm</location>
    </subcellularLocation>
</comment>
<reference evidence="8 9" key="1">
    <citation type="submission" date="2023-07" db="EMBL/GenBank/DDBJ databases">
        <title>Genomic Encyclopedia of Type Strains, Phase IV (KMG-IV): sequencing the most valuable type-strain genomes for metagenomic binning, comparative biology and taxonomic classification.</title>
        <authorList>
            <person name="Goeker M."/>
        </authorList>
    </citation>
    <scope>NUCLEOTIDE SEQUENCE [LARGE SCALE GENOMIC DNA]</scope>
    <source>
        <strain evidence="8 9">DSM 29005</strain>
    </source>
</reference>
<keyword evidence="6 7" id="KW-0057">Aromatic amino acid biosynthesis</keyword>
<keyword evidence="9" id="KW-1185">Reference proteome</keyword>
<gene>
    <name evidence="7" type="primary">aroK</name>
    <name evidence="8" type="ORF">J2S19_003246</name>
</gene>
<dbReference type="GO" id="GO:0004765">
    <property type="term" value="F:shikimate kinase activity"/>
    <property type="evidence" value="ECO:0007669"/>
    <property type="project" value="UniProtKB-EC"/>
</dbReference>
<dbReference type="RefSeq" id="WP_307343785.1">
    <property type="nucleotide sequence ID" value="NZ_JAUSUD010000016.1"/>
</dbReference>
<comment type="catalytic activity">
    <reaction evidence="7">
        <text>shikimate + ATP = 3-phosphoshikimate + ADP + H(+)</text>
        <dbReference type="Rhea" id="RHEA:13121"/>
        <dbReference type="ChEBI" id="CHEBI:15378"/>
        <dbReference type="ChEBI" id="CHEBI:30616"/>
        <dbReference type="ChEBI" id="CHEBI:36208"/>
        <dbReference type="ChEBI" id="CHEBI:145989"/>
        <dbReference type="ChEBI" id="CHEBI:456216"/>
        <dbReference type="EC" id="2.7.1.71"/>
    </reaction>
</comment>
<comment type="function">
    <text evidence="7">Catalyzes the specific phosphorylation of the 3-hydroxyl group of shikimic acid using ATP as a cosubstrate.</text>
</comment>
<accession>A0ABT9ZI52</accession>
<keyword evidence="2 7" id="KW-0808">Transferase</keyword>
<feature type="binding site" evidence="7">
    <location>
        <position position="116"/>
    </location>
    <ligand>
        <name>ATP</name>
        <dbReference type="ChEBI" id="CHEBI:30616"/>
    </ligand>
</feature>
<dbReference type="CDD" id="cd00464">
    <property type="entry name" value="SK"/>
    <property type="match status" value="1"/>
</dbReference>
<feature type="binding site" evidence="7">
    <location>
        <position position="33"/>
    </location>
    <ligand>
        <name>substrate</name>
    </ligand>
</feature>
<evidence type="ECO:0000313" key="8">
    <source>
        <dbReference type="EMBL" id="MDQ0231961.1"/>
    </source>
</evidence>
<dbReference type="PANTHER" id="PTHR21087">
    <property type="entry name" value="SHIKIMATE KINASE"/>
    <property type="match status" value="1"/>
</dbReference>